<evidence type="ECO:0000313" key="4">
    <source>
        <dbReference type="EMBL" id="MFC6997068.1"/>
    </source>
</evidence>
<dbReference type="NCBIfam" id="TIGR04183">
    <property type="entry name" value="Por_Secre_tail"/>
    <property type="match status" value="1"/>
</dbReference>
<dbReference type="SUPFAM" id="SSF52266">
    <property type="entry name" value="SGNH hydrolase"/>
    <property type="match status" value="1"/>
</dbReference>
<evidence type="ECO:0000313" key="5">
    <source>
        <dbReference type="Proteomes" id="UP001596405"/>
    </source>
</evidence>
<protein>
    <submittedName>
        <fullName evidence="4">GDSL-type esterase/lipase family protein</fullName>
    </submittedName>
</protein>
<gene>
    <name evidence="4" type="ORF">ACFQHR_05490</name>
</gene>
<dbReference type="Gene3D" id="2.60.120.260">
    <property type="entry name" value="Galactose-binding domain-like"/>
    <property type="match status" value="2"/>
</dbReference>
<dbReference type="Gene3D" id="3.40.50.1110">
    <property type="entry name" value="SGNH hydrolase"/>
    <property type="match status" value="1"/>
</dbReference>
<dbReference type="InterPro" id="IPR013830">
    <property type="entry name" value="SGNH_hydro"/>
</dbReference>
<dbReference type="PANTHER" id="PTHR30383">
    <property type="entry name" value="THIOESTERASE 1/PROTEASE 1/LYSOPHOSPHOLIPASE L1"/>
    <property type="match status" value="1"/>
</dbReference>
<dbReference type="Gene3D" id="2.60.120.200">
    <property type="match status" value="1"/>
</dbReference>
<dbReference type="PANTHER" id="PTHR30383:SF5">
    <property type="entry name" value="SGNH HYDROLASE-TYPE ESTERASE DOMAIN-CONTAINING PROTEIN"/>
    <property type="match status" value="1"/>
</dbReference>
<feature type="domain" description="Secretion system C-terminal sorting" evidence="3">
    <location>
        <begin position="1165"/>
        <end position="1233"/>
    </location>
</feature>
<dbReference type="Proteomes" id="UP001596405">
    <property type="component" value="Unassembled WGS sequence"/>
</dbReference>
<dbReference type="SUPFAM" id="SSF49899">
    <property type="entry name" value="Concanavalin A-like lectins/glucanases"/>
    <property type="match status" value="1"/>
</dbReference>
<keyword evidence="1" id="KW-0732">Signal</keyword>
<accession>A0ABW2DKE8</accession>
<evidence type="ECO:0000259" key="3">
    <source>
        <dbReference type="Pfam" id="PF18962"/>
    </source>
</evidence>
<comment type="caution">
    <text evidence="4">The sequence shown here is derived from an EMBL/GenBank/DDBJ whole genome shotgun (WGS) entry which is preliminary data.</text>
</comment>
<dbReference type="InterPro" id="IPR051532">
    <property type="entry name" value="Ester_Hydrolysis_Enzymes"/>
</dbReference>
<evidence type="ECO:0000256" key="1">
    <source>
        <dbReference type="SAM" id="SignalP"/>
    </source>
</evidence>
<dbReference type="RefSeq" id="WP_082882805.1">
    <property type="nucleotide sequence ID" value="NZ_JBHSYQ010000003.1"/>
</dbReference>
<dbReference type="InterPro" id="IPR026444">
    <property type="entry name" value="Secre_tail"/>
</dbReference>
<feature type="chain" id="PRO_5046164625" evidence="1">
    <location>
        <begin position="21"/>
        <end position="1238"/>
    </location>
</feature>
<dbReference type="InterPro" id="IPR036514">
    <property type="entry name" value="SGNH_hydro_sf"/>
</dbReference>
<organism evidence="4 5">
    <name type="scientific">Rufibacter roseus</name>
    <dbReference type="NCBI Taxonomy" id="1567108"/>
    <lineage>
        <taxon>Bacteria</taxon>
        <taxon>Pseudomonadati</taxon>
        <taxon>Bacteroidota</taxon>
        <taxon>Cytophagia</taxon>
        <taxon>Cytophagales</taxon>
        <taxon>Hymenobacteraceae</taxon>
        <taxon>Rufibacter</taxon>
    </lineage>
</organism>
<feature type="signal peptide" evidence="1">
    <location>
        <begin position="1"/>
        <end position="20"/>
    </location>
</feature>
<dbReference type="Pfam" id="PF18962">
    <property type="entry name" value="Por_Secre_tail"/>
    <property type="match status" value="1"/>
</dbReference>
<proteinExistence type="predicted"/>
<evidence type="ECO:0000259" key="2">
    <source>
        <dbReference type="Pfam" id="PF13472"/>
    </source>
</evidence>
<name>A0ABW2DKE8_9BACT</name>
<reference evidence="5" key="1">
    <citation type="journal article" date="2019" name="Int. J. Syst. Evol. Microbiol.">
        <title>The Global Catalogue of Microorganisms (GCM) 10K type strain sequencing project: providing services to taxonomists for standard genome sequencing and annotation.</title>
        <authorList>
            <consortium name="The Broad Institute Genomics Platform"/>
            <consortium name="The Broad Institute Genome Sequencing Center for Infectious Disease"/>
            <person name="Wu L."/>
            <person name="Ma J."/>
        </authorList>
    </citation>
    <scope>NUCLEOTIDE SEQUENCE [LARGE SCALE GENOMIC DNA]</scope>
    <source>
        <strain evidence="5">CGMCC 4.7393</strain>
    </source>
</reference>
<sequence>MRGKLLLLFLMLLSSMTAQSQALRTMFLDFGPNDGTNGNITASPDGNGNYWNNILNVTGESDIFNLVDKQNQSTGISVKVVSGFLTNGIRNGGLLSPSATLLGEYAVATATQDYFFVENASGLGRLRMSGFDANKRYVFHFFGTRDATDARVSQYKLTGKTVSTSSLQTSGTAIGTPVNGNNYNGNNNAIAKSDTLQADANGVIHFELTRTTGNFGYLGLMKIEEFNLLVQPKYTLENSGFEMGDLTSWTASSAGATVVGSPAHAGNHAAKLTGGTVSLAQTLDYQSGNGYKLSGYFYHAAADALQGNQSAYLEISYYNQEMQLLGSSKSDSLIVSSSTGNWLKKEVMAPVPAGTAFLKGAVVWRNPTAGTTGSVYFDDLALETYQPVSMAPIYIDFGPNDQNNGNHTPSPDANGHYWNNAVNNTANALTLYDKENVPTQLKLHVVGGFLTNGIHHGGLTAPEASLLGAEYAIATATQDYFYVEGNGVTGKLRLTGLDPAKRYAFHLFGSRQTSENRVTQYTLTGLNKSVVTLQTSGNGVGANNYPGNNNKIAVSDTLHVDASGTITLDIIKTVGSFAYLGLMKVEVLNADPTKRYVLENTGFERGDLSSWTTTLQNSTSITVVSTRSHAGTYAAKLTGSSVALEQQVNYLDGQHFKLSGYFYQAEEQPLQAGQSASLKLGYYDKGGQLLDETTSPLFTASSTAGAWAKLEVAGAVPANTAFIKGSVIWSNTADAAGGEVFFDNLTLKVYEPLNDLKIVYFGSSVPNGTGATNNVGYTSLYSNILRERSTQQVGLNWQTANISVPGDNTVKVLNRWESDLVPQKAKYVVYALALGNEGIHEFGQPRFDQFKTNMQKLIQQARDSGMVPVVTNNYTRNDYNATDYAFIQQMNNLIHSWDVPSVNLLGAIDDGAGRWATGYWSDALHPNDAGHAEMAYTLVPSLFDALAANKPQPKKVDGSYISLASTSAAGSKSVVFTPENVVHSFTTTVGFKASGAQTLVQVKEAGGGTGLISTDANGKVTYTSPKTGSVVSTTNVNDGKWHKITLTHYYARGETILYVDSVKAGSVAEKLVPTQLSLGSIDERQQAMFRNWSFHRAGMTQEEVYRLVADSVLKSSLELYAPLDGDLVSVSDSLVNLAQSLNTLSIVSNPLGTGTNLEQGSNLKLYPNPAVGEVMLSSGKDIEGGQVLIYDMVGKRVFTGEVRQSKINVSGLAPGIYSLTLHNKGLALHSRLMVQKGK</sequence>
<dbReference type="EMBL" id="JBHSYQ010000003">
    <property type="protein sequence ID" value="MFC6997068.1"/>
    <property type="molecule type" value="Genomic_DNA"/>
</dbReference>
<feature type="domain" description="SGNH hydrolase-type esterase" evidence="2">
    <location>
        <begin position="761"/>
        <end position="932"/>
    </location>
</feature>
<dbReference type="CDD" id="cd00229">
    <property type="entry name" value="SGNH_hydrolase"/>
    <property type="match status" value="1"/>
</dbReference>
<dbReference type="Pfam" id="PF13472">
    <property type="entry name" value="Lipase_GDSL_2"/>
    <property type="match status" value="1"/>
</dbReference>
<keyword evidence="5" id="KW-1185">Reference proteome</keyword>
<dbReference type="InterPro" id="IPR013320">
    <property type="entry name" value="ConA-like_dom_sf"/>
</dbReference>